<gene>
    <name evidence="1" type="ORF">CPELLU_LOCUS16805</name>
</gene>
<comment type="caution">
    <text evidence="1">The sequence shown here is derived from an EMBL/GenBank/DDBJ whole genome shotgun (WGS) entry which is preliminary data.</text>
</comment>
<reference evidence="1" key="1">
    <citation type="submission" date="2021-06" db="EMBL/GenBank/DDBJ databases">
        <authorList>
            <person name="Kallberg Y."/>
            <person name="Tangrot J."/>
            <person name="Rosling A."/>
        </authorList>
    </citation>
    <scope>NUCLEOTIDE SEQUENCE</scope>
    <source>
        <strain evidence="1">FL966</strain>
    </source>
</reference>
<sequence length="42" mass="4878">MAPKVGTFSTYRNRKSTENTFEQGLVYRNVRKSKVLSIFILP</sequence>
<organism evidence="1 2">
    <name type="scientific">Cetraspora pellucida</name>
    <dbReference type="NCBI Taxonomy" id="1433469"/>
    <lineage>
        <taxon>Eukaryota</taxon>
        <taxon>Fungi</taxon>
        <taxon>Fungi incertae sedis</taxon>
        <taxon>Mucoromycota</taxon>
        <taxon>Glomeromycotina</taxon>
        <taxon>Glomeromycetes</taxon>
        <taxon>Diversisporales</taxon>
        <taxon>Gigasporaceae</taxon>
        <taxon>Cetraspora</taxon>
    </lineage>
</organism>
<keyword evidence="2" id="KW-1185">Reference proteome</keyword>
<dbReference type="EMBL" id="CAJVQA010025995">
    <property type="protein sequence ID" value="CAG8787719.1"/>
    <property type="molecule type" value="Genomic_DNA"/>
</dbReference>
<proteinExistence type="predicted"/>
<accession>A0A9N9JLJ5</accession>
<feature type="non-terminal residue" evidence="1">
    <location>
        <position position="42"/>
    </location>
</feature>
<evidence type="ECO:0000313" key="1">
    <source>
        <dbReference type="EMBL" id="CAG8787719.1"/>
    </source>
</evidence>
<evidence type="ECO:0000313" key="2">
    <source>
        <dbReference type="Proteomes" id="UP000789759"/>
    </source>
</evidence>
<protein>
    <submittedName>
        <fullName evidence="1">17520_t:CDS:1</fullName>
    </submittedName>
</protein>
<dbReference type="OrthoDB" id="10408512at2759"/>
<dbReference type="Proteomes" id="UP000789759">
    <property type="component" value="Unassembled WGS sequence"/>
</dbReference>
<name>A0A9N9JLJ5_9GLOM</name>
<dbReference type="AlphaFoldDB" id="A0A9N9JLJ5"/>